<feature type="binding site" evidence="13">
    <location>
        <begin position="325"/>
        <end position="326"/>
    </location>
    <ligand>
        <name>GMP</name>
        <dbReference type="ChEBI" id="CHEBI:58115"/>
    </ligand>
</feature>
<dbReference type="FunFam" id="3.90.1860.10:FF:000001">
    <property type="entry name" value="tRNA-splicing ligase RtcB homolog"/>
    <property type="match status" value="1"/>
</dbReference>
<evidence type="ECO:0000256" key="15">
    <source>
        <dbReference type="RuleBase" id="RU371113"/>
    </source>
</evidence>
<feature type="binding site" evidence="14">
    <location>
        <position position="232"/>
    </location>
    <ligand>
        <name>Mn(2+)</name>
        <dbReference type="ChEBI" id="CHEBI:29035"/>
        <label>2</label>
    </ligand>
</feature>
<evidence type="ECO:0000256" key="6">
    <source>
        <dbReference type="ARBA" id="ARBA00023134"/>
    </source>
</evidence>
<feature type="binding site" evidence="13">
    <location>
        <begin position="372"/>
        <end position="375"/>
    </location>
    <ligand>
        <name>GMP</name>
        <dbReference type="ChEBI" id="CHEBI:58115"/>
    </ligand>
</feature>
<dbReference type="EC" id="6.5.1.-" evidence="15"/>
<evidence type="ECO:0000256" key="9">
    <source>
        <dbReference type="ARBA" id="ARBA00045316"/>
    </source>
</evidence>
<dbReference type="Pfam" id="PF01139">
    <property type="entry name" value="RtcB"/>
    <property type="match status" value="1"/>
</dbReference>
<evidence type="ECO:0000256" key="8">
    <source>
        <dbReference type="ARBA" id="ARBA00033766"/>
    </source>
</evidence>
<reference evidence="16 17" key="1">
    <citation type="submission" date="2011-10" db="EMBL/GenBank/DDBJ databases">
        <title>Metabolic and evolutionary patterns in the extreme acidophile Ferroplasma acidiphilum.</title>
        <authorList>
            <person name="Golyshina O.V."/>
            <person name="Kozyavkin S.A."/>
            <person name="Tatusov R.L."/>
            <person name="Slesarev A.I."/>
            <person name="Golyshin P.N."/>
        </authorList>
    </citation>
    <scope>NUCLEOTIDE SEQUENCE [LARGE SCALE GENOMIC DNA]</scope>
    <source>
        <strain evidence="17">Y</strain>
    </source>
</reference>
<keyword evidence="7 14" id="KW-0464">Manganese</keyword>
<dbReference type="GO" id="GO:0170057">
    <property type="term" value="F:RNA ligase (GTP) activity"/>
    <property type="evidence" value="ECO:0007669"/>
    <property type="project" value="UniProtKB-EC"/>
</dbReference>
<dbReference type="PANTHER" id="PTHR11118">
    <property type="entry name" value="RNA-SPLICING LIGASE RTCB HOMOLOG"/>
    <property type="match status" value="1"/>
</dbReference>
<protein>
    <recommendedName>
        <fullName evidence="8 15">tRNA-splicing ligase RtcB</fullName>
        <ecNumber evidence="15">6.5.1.-</ecNumber>
    </recommendedName>
</protein>
<dbReference type="AlphaFoldDB" id="A0A1V0N1R9"/>
<evidence type="ECO:0000256" key="14">
    <source>
        <dbReference type="PIRSR" id="PIRSR601233-3"/>
    </source>
</evidence>
<dbReference type="GO" id="GO:0003972">
    <property type="term" value="F:RNA ligase (ATP) activity"/>
    <property type="evidence" value="ECO:0007669"/>
    <property type="project" value="TreeGrafter"/>
</dbReference>
<accession>A0A1V0N1R9</accession>
<keyword evidence="5 13" id="KW-0547">Nucleotide-binding</keyword>
<dbReference type="PANTHER" id="PTHR11118:SF1">
    <property type="entry name" value="RNA-SPLICING LIGASE RTCB HOMOLOG"/>
    <property type="match status" value="1"/>
</dbReference>
<evidence type="ECO:0000256" key="4">
    <source>
        <dbReference type="ARBA" id="ARBA00022723"/>
    </source>
</evidence>
<dbReference type="Proteomes" id="UP000192050">
    <property type="component" value="Chromosome"/>
</dbReference>
<evidence type="ECO:0000256" key="1">
    <source>
        <dbReference type="ARBA" id="ARBA00008071"/>
    </source>
</evidence>
<feature type="binding site" evidence="14">
    <location>
        <position position="200"/>
    </location>
    <ligand>
        <name>Mn(2+)</name>
        <dbReference type="ChEBI" id="CHEBI:29035"/>
        <label>1</label>
    </ligand>
</feature>
<evidence type="ECO:0000256" key="11">
    <source>
        <dbReference type="ARBA" id="ARBA00049514"/>
    </source>
</evidence>
<feature type="binding site" evidence="13">
    <location>
        <begin position="398"/>
        <end position="401"/>
    </location>
    <ligand>
        <name>GMP</name>
        <dbReference type="ChEBI" id="CHEBI:58115"/>
    </ligand>
</feature>
<comment type="subunit">
    <text evidence="2 15">Monomer.</text>
</comment>
<evidence type="ECO:0000256" key="5">
    <source>
        <dbReference type="ARBA" id="ARBA00022741"/>
    </source>
</evidence>
<feature type="binding site" evidence="13">
    <location>
        <position position="379"/>
    </location>
    <ligand>
        <name>GMP</name>
        <dbReference type="ChEBI" id="CHEBI:58115"/>
    </ligand>
</feature>
<evidence type="ECO:0000256" key="13">
    <source>
        <dbReference type="PIRSR" id="PIRSR601233-2"/>
    </source>
</evidence>
<dbReference type="GO" id="GO:0046872">
    <property type="term" value="F:metal ion binding"/>
    <property type="evidence" value="ECO:0007669"/>
    <property type="project" value="UniProtKB-UniRule"/>
</dbReference>
<evidence type="ECO:0000313" key="17">
    <source>
        <dbReference type="Proteomes" id="UP000192050"/>
    </source>
</evidence>
<proteinExistence type="inferred from homology"/>
<keyword evidence="4 14" id="KW-0479">Metal-binding</keyword>
<comment type="catalytic activity">
    <reaction evidence="10">
        <text>a 3'-end 3'-phospho-ribonucleotide-RNA + a 5'-end dephospho-ribonucleoside-RNA + GTP = a ribonucleotidyl-ribonucleotide-RNA + GMP + diphosphate</text>
        <dbReference type="Rhea" id="RHEA:68076"/>
        <dbReference type="Rhea" id="RHEA-COMP:10463"/>
        <dbReference type="Rhea" id="RHEA-COMP:13936"/>
        <dbReference type="Rhea" id="RHEA-COMP:17355"/>
        <dbReference type="ChEBI" id="CHEBI:33019"/>
        <dbReference type="ChEBI" id="CHEBI:37565"/>
        <dbReference type="ChEBI" id="CHEBI:58115"/>
        <dbReference type="ChEBI" id="CHEBI:83062"/>
        <dbReference type="ChEBI" id="CHEBI:138284"/>
        <dbReference type="ChEBI" id="CHEBI:173118"/>
        <dbReference type="EC" id="6.5.1.8"/>
    </reaction>
</comment>
<evidence type="ECO:0000313" key="16">
    <source>
        <dbReference type="EMBL" id="ARD84031.1"/>
    </source>
</evidence>
<feature type="active site" description="GMP-histidine intermediate" evidence="12">
    <location>
        <position position="398"/>
    </location>
</feature>
<feature type="binding site" evidence="14">
    <location>
        <position position="93"/>
    </location>
    <ligand>
        <name>Mn(2+)</name>
        <dbReference type="ChEBI" id="CHEBI:29035"/>
        <label>1</label>
    </ligand>
</feature>
<sequence length="475" mass="52441">MVQVKKIDDYRYEIPRTGNMRVPGTIYISQDLLGNFTDDEPIKQVMHVASLPGIVKSSMAMPDIHLGYGFPIGGVAAFDYDDGIISPGGVGYDINCGVSLITTNIDYDEARDKINILLDEINKTVPAGIDYKSSFRISIDDENEILSSGIEWAYNNGYATREDIERTEENGKMLSDISGVSEKAIKRGKNELGTLGAGNHFLEMDRIESIMDEAKAKKFGINNKNNLAIMVHTGSRGLGHQVATDYLMRLNEEDSSIKSEDDRQLISAYIHSRTGQDYINAMNAAANFGFVNRQIITYKIRKAFEKIFGEDFEHLGIETLYSLAHNMAKAEMHNVDGNKRKLMVHRKGATRALPAYASSGYFNETGHPVIIPGNMGGPSYVMVGMPGNEEITFSSSCHGAGRVLSRKRANEQFNAEDVEMELKSRGIYLRATTKKAIIEESPGSYKNIDEVVRVINGAKIAAPVARLMPVAVMKG</sequence>
<dbReference type="SUPFAM" id="SSF103365">
    <property type="entry name" value="Hypothetical protein PH1602"/>
    <property type="match status" value="1"/>
</dbReference>
<keyword evidence="3 15" id="KW-0436">Ligase</keyword>
<dbReference type="GO" id="GO:0005525">
    <property type="term" value="F:GTP binding"/>
    <property type="evidence" value="ECO:0007669"/>
    <property type="project" value="UniProtKB-KW"/>
</dbReference>
<comment type="similarity">
    <text evidence="1 15">Belongs to the RtcB family.</text>
</comment>
<dbReference type="GO" id="GO:0072669">
    <property type="term" value="C:tRNA-splicing ligase complex"/>
    <property type="evidence" value="ECO:0007669"/>
    <property type="project" value="TreeGrafter"/>
</dbReference>
<dbReference type="InterPro" id="IPR036025">
    <property type="entry name" value="RtcB-like_sf"/>
</dbReference>
<dbReference type="OrthoDB" id="9887at2157"/>
<dbReference type="RefSeq" id="WP_081141330.1">
    <property type="nucleotide sequence ID" value="NZ_CP015363.1"/>
</dbReference>
<feature type="binding site" evidence="14">
    <location>
        <position position="325"/>
    </location>
    <ligand>
        <name>Mn(2+)</name>
        <dbReference type="ChEBI" id="CHEBI:29035"/>
        <label>2</label>
    </ligand>
</feature>
<dbReference type="GeneID" id="31675610"/>
<organism evidence="16 17">
    <name type="scientific">Ferroplasma acidiphilum</name>
    <dbReference type="NCBI Taxonomy" id="74969"/>
    <lineage>
        <taxon>Archaea</taxon>
        <taxon>Methanobacteriati</taxon>
        <taxon>Thermoplasmatota</taxon>
        <taxon>Thermoplasmata</taxon>
        <taxon>Thermoplasmatales</taxon>
        <taxon>Ferroplasmaceae</taxon>
        <taxon>Ferroplasma</taxon>
    </lineage>
</organism>
<comment type="cofactor">
    <cofactor evidence="14 15">
        <name>Mn(2+)</name>
        <dbReference type="ChEBI" id="CHEBI:29035"/>
    </cofactor>
    <text evidence="14 15">Binds 2 manganese ions per subunit.</text>
</comment>
<evidence type="ECO:0000256" key="12">
    <source>
        <dbReference type="PIRSR" id="PIRSR601233-1"/>
    </source>
</evidence>
<keyword evidence="6 13" id="KW-0342">GTP-binding</keyword>
<dbReference type="Gene3D" id="3.90.1860.10">
    <property type="entry name" value="tRNA-splicing ligase RtcB"/>
    <property type="match status" value="1"/>
</dbReference>
<dbReference type="EMBL" id="CP015363">
    <property type="protein sequence ID" value="ARD84031.1"/>
    <property type="molecule type" value="Genomic_DNA"/>
</dbReference>
<dbReference type="GO" id="GO:0006388">
    <property type="term" value="P:tRNA splicing, via endonucleolytic cleavage and ligation"/>
    <property type="evidence" value="ECO:0007669"/>
    <property type="project" value="UniProtKB-ARBA"/>
</dbReference>
<comment type="function">
    <text evidence="9">Essential for tRNA splicing and maturation. Acts by directly joining spliced tRNA halves to mature-sized tRNAs. Joins RNA with 2',3'-cyclic-phosphate or 3'-phosphate ends to RNA with 5'-hydroxy ends.</text>
</comment>
<evidence type="ECO:0000256" key="7">
    <source>
        <dbReference type="ARBA" id="ARBA00023211"/>
    </source>
</evidence>
<feature type="binding site" evidence="13">
    <location>
        <begin position="199"/>
        <end position="203"/>
    </location>
    <ligand>
        <name>GMP</name>
        <dbReference type="ChEBI" id="CHEBI:58115"/>
    </ligand>
</feature>
<evidence type="ECO:0000256" key="2">
    <source>
        <dbReference type="ARBA" id="ARBA00011245"/>
    </source>
</evidence>
<feature type="binding site" evidence="13">
    <location>
        <position position="474"/>
    </location>
    <ligand>
        <name>GMP</name>
        <dbReference type="ChEBI" id="CHEBI:58115"/>
    </ligand>
</feature>
<dbReference type="InterPro" id="IPR001233">
    <property type="entry name" value="RtcB"/>
</dbReference>
<gene>
    <name evidence="15" type="primary">rtcB</name>
    <name evidence="16" type="ORF">FAD_0098</name>
</gene>
<keyword evidence="17" id="KW-1185">Reference proteome</keyword>
<dbReference type="KEGG" id="fai:FAD_0098"/>
<name>A0A1V0N1R9_9ARCH</name>
<evidence type="ECO:0000256" key="10">
    <source>
        <dbReference type="ARBA" id="ARBA00047746"/>
    </source>
</evidence>
<comment type="catalytic activity">
    <reaction evidence="11">
        <text>a 3'-end 2',3'-cyclophospho-ribonucleotide-RNA + a 5'-end dephospho-ribonucleoside-RNA + GTP + H2O = a ribonucleotidyl-ribonucleotide-RNA + GMP + diphosphate + H(+)</text>
        <dbReference type="Rhea" id="RHEA:68080"/>
        <dbReference type="Rhea" id="RHEA-COMP:10464"/>
        <dbReference type="Rhea" id="RHEA-COMP:13936"/>
        <dbReference type="Rhea" id="RHEA-COMP:17355"/>
        <dbReference type="ChEBI" id="CHEBI:15377"/>
        <dbReference type="ChEBI" id="CHEBI:15378"/>
        <dbReference type="ChEBI" id="CHEBI:33019"/>
        <dbReference type="ChEBI" id="CHEBI:37565"/>
        <dbReference type="ChEBI" id="CHEBI:58115"/>
        <dbReference type="ChEBI" id="CHEBI:83064"/>
        <dbReference type="ChEBI" id="CHEBI:138284"/>
        <dbReference type="ChEBI" id="CHEBI:173118"/>
        <dbReference type="EC" id="6.5.1.8"/>
    </reaction>
</comment>
<dbReference type="STRING" id="74969.FAD_0098"/>
<evidence type="ECO:0000256" key="3">
    <source>
        <dbReference type="ARBA" id="ARBA00022598"/>
    </source>
</evidence>